<dbReference type="EMBL" id="CDMZ01001202">
    <property type="protein sequence ID" value="CEM28884.1"/>
    <property type="molecule type" value="Genomic_DNA"/>
</dbReference>
<keyword evidence="2" id="KW-0472">Membrane</keyword>
<protein>
    <recommendedName>
        <fullName evidence="4">Palmitoyltransferase</fullName>
    </recommendedName>
</protein>
<gene>
    <name evidence="3" type="ORF">Cvel_21858</name>
</gene>
<feature type="region of interest" description="Disordered" evidence="1">
    <location>
        <begin position="157"/>
        <end position="288"/>
    </location>
</feature>
<evidence type="ECO:0008006" key="4">
    <source>
        <dbReference type="Google" id="ProtNLM"/>
    </source>
</evidence>
<feature type="compositionally biased region" description="Basic and acidic residues" evidence="1">
    <location>
        <begin position="190"/>
        <end position="213"/>
    </location>
</feature>
<name>A0A0G4GH04_9ALVE</name>
<feature type="compositionally biased region" description="Gly residues" evidence="1">
    <location>
        <begin position="215"/>
        <end position="224"/>
    </location>
</feature>
<feature type="region of interest" description="Disordered" evidence="1">
    <location>
        <begin position="303"/>
        <end position="323"/>
    </location>
</feature>
<proteinExistence type="predicted"/>
<dbReference type="VEuPathDB" id="CryptoDB:Cvel_21858"/>
<keyword evidence="2" id="KW-1133">Transmembrane helix</keyword>
<reference evidence="3" key="1">
    <citation type="submission" date="2014-11" db="EMBL/GenBank/DDBJ databases">
        <authorList>
            <person name="Otto D Thomas"/>
            <person name="Naeem Raeece"/>
        </authorList>
    </citation>
    <scope>NUCLEOTIDE SEQUENCE</scope>
</reference>
<dbReference type="AlphaFoldDB" id="A0A0G4GH04"/>
<sequence length="323" mass="35171">MTTPVSKWCDSALLRCFCPFCTVLVAGYHGDVAGAVLLGLVFGLLLVMAVWSYLRTSFTPPGFLPPVWHAFLEKAPDLPNPSVRREWTPMLFWAHIWLVTTNTTTLESSYDGRNPYRRGRRQNAEQIFGRLGWDWLLPIRPRRPVCDGLSYPSFNFSEHEDSDAGDSPQQNSRGGGTVVAPLPSSLHQGGAEKDRDRDQAGDDEERERLHKAGGDQQGSSGGGTTLEARGRKLLPMPNQPDSPGGAEQTTEEAGSSAPGAFPSPRRRPDSRGRGDSSGASPASQGDDEDALIRLRDLWSHYGSRSGRGAAFFEDPAVLGHATV</sequence>
<evidence type="ECO:0000256" key="2">
    <source>
        <dbReference type="SAM" id="Phobius"/>
    </source>
</evidence>
<feature type="transmembrane region" description="Helical" evidence="2">
    <location>
        <begin position="35"/>
        <end position="54"/>
    </location>
</feature>
<evidence type="ECO:0000256" key="1">
    <source>
        <dbReference type="SAM" id="MobiDB-lite"/>
    </source>
</evidence>
<evidence type="ECO:0000313" key="3">
    <source>
        <dbReference type="EMBL" id="CEM28884.1"/>
    </source>
</evidence>
<accession>A0A0G4GH04</accession>
<organism evidence="3">
    <name type="scientific">Chromera velia CCMP2878</name>
    <dbReference type="NCBI Taxonomy" id="1169474"/>
    <lineage>
        <taxon>Eukaryota</taxon>
        <taxon>Sar</taxon>
        <taxon>Alveolata</taxon>
        <taxon>Colpodellida</taxon>
        <taxon>Chromeraceae</taxon>
        <taxon>Chromera</taxon>
    </lineage>
</organism>
<keyword evidence="2" id="KW-0812">Transmembrane</keyword>